<protein>
    <submittedName>
        <fullName evidence="2">Uncharacterized protein</fullName>
    </submittedName>
</protein>
<organism evidence="2 3">
    <name type="scientific">Thalassiosira oceanica</name>
    <name type="common">Marine diatom</name>
    <dbReference type="NCBI Taxonomy" id="159749"/>
    <lineage>
        <taxon>Eukaryota</taxon>
        <taxon>Sar</taxon>
        <taxon>Stramenopiles</taxon>
        <taxon>Ochrophyta</taxon>
        <taxon>Bacillariophyta</taxon>
        <taxon>Coscinodiscophyceae</taxon>
        <taxon>Thalassiosirophycidae</taxon>
        <taxon>Thalassiosirales</taxon>
        <taxon>Thalassiosiraceae</taxon>
        <taxon>Thalassiosira</taxon>
    </lineage>
</organism>
<feature type="region of interest" description="Disordered" evidence="1">
    <location>
        <begin position="34"/>
        <end position="125"/>
    </location>
</feature>
<evidence type="ECO:0000313" key="2">
    <source>
        <dbReference type="EMBL" id="EJK52785.1"/>
    </source>
</evidence>
<evidence type="ECO:0000256" key="1">
    <source>
        <dbReference type="SAM" id="MobiDB-lite"/>
    </source>
</evidence>
<reference evidence="2 3" key="1">
    <citation type="journal article" date="2012" name="Genome Biol.">
        <title>Genome and low-iron response of an oceanic diatom adapted to chronic iron limitation.</title>
        <authorList>
            <person name="Lommer M."/>
            <person name="Specht M."/>
            <person name="Roy A.S."/>
            <person name="Kraemer L."/>
            <person name="Andreson R."/>
            <person name="Gutowska M.A."/>
            <person name="Wolf J."/>
            <person name="Bergner S.V."/>
            <person name="Schilhabel M.B."/>
            <person name="Klostermeier U.C."/>
            <person name="Beiko R.G."/>
            <person name="Rosenstiel P."/>
            <person name="Hippler M."/>
            <person name="Laroche J."/>
        </authorList>
    </citation>
    <scope>NUCLEOTIDE SEQUENCE [LARGE SCALE GENOMIC DNA]</scope>
    <source>
        <strain evidence="2 3">CCMP1005</strain>
    </source>
</reference>
<sequence>MSYVQRSLRSVSNQTEALLLDCEAGKNQTSAKIRFGRDADDGHVRPQAKGGSFDAERPGRAKLWGRRPRGTGHGRAGRPVTSRGRSPGTGLPRGSERGAGGEIGRSFRLPLSDFDRAPRGVSRPGTAAVLRTGKFSIATAVGVDRTAEDEKSAETPAARTTPSNRGQSSGRG</sequence>
<feature type="region of interest" description="Disordered" evidence="1">
    <location>
        <begin position="140"/>
        <end position="172"/>
    </location>
</feature>
<dbReference type="Proteomes" id="UP000266841">
    <property type="component" value="Unassembled WGS sequence"/>
</dbReference>
<dbReference type="AlphaFoldDB" id="K0RHS1"/>
<feature type="compositionally biased region" description="Basic and acidic residues" evidence="1">
    <location>
        <begin position="35"/>
        <end position="44"/>
    </location>
</feature>
<accession>K0RHS1</accession>
<evidence type="ECO:0000313" key="3">
    <source>
        <dbReference type="Proteomes" id="UP000266841"/>
    </source>
</evidence>
<gene>
    <name evidence="2" type="ORF">THAOC_27908</name>
</gene>
<feature type="compositionally biased region" description="Polar residues" evidence="1">
    <location>
        <begin position="158"/>
        <end position="172"/>
    </location>
</feature>
<dbReference type="EMBL" id="AGNL01039245">
    <property type="protein sequence ID" value="EJK52785.1"/>
    <property type="molecule type" value="Genomic_DNA"/>
</dbReference>
<name>K0RHS1_THAOC</name>
<comment type="caution">
    <text evidence="2">The sequence shown here is derived from an EMBL/GenBank/DDBJ whole genome shotgun (WGS) entry which is preliminary data.</text>
</comment>
<feature type="compositionally biased region" description="Basic residues" evidence="1">
    <location>
        <begin position="63"/>
        <end position="76"/>
    </location>
</feature>
<keyword evidence="3" id="KW-1185">Reference proteome</keyword>
<proteinExistence type="predicted"/>